<comment type="subcellular location">
    <subcellularLocation>
        <location evidence="1">Mitochondrion inner membrane</location>
        <topology evidence="1">Multi-pass membrane protein</topology>
    </subcellularLocation>
</comment>
<accession>A0A9P5MXS3</accession>
<sequence length="351" mass="38080">MEPFQAKLVAAAIGSTLTGMTMTPFDVVKTRLQTQPLSTQGVPHISAHSSVCCQPTSVPCVRGLPPSSYARGMSTFAHTIPRELVCILDQGVLRTERVDGFYDAVRHVWRAEGIRGLWKGVGTTLIIGVPSSTAYMVTYDYLLRQVLPTVIPFPSIVPLAAGVFARSIVSSVISPLELVRTNLQSTPSLPNTPHTLKSVLSSLEGLVRTHGVRHLWRGLEPTLWRDVPFSGLYWASYEGMKGRFEKRGRSGPSVAFICGATSGTVAALLTSPFDVLKTRRQALVMSTPGQRTSALPFIQQIIRTEGVSALFAGLGPRIAKIAPACGIMIACYEVCLWLLPSQSDSSSRPWF</sequence>
<dbReference type="Proteomes" id="UP000759537">
    <property type="component" value="Unassembled WGS sequence"/>
</dbReference>
<evidence type="ECO:0000256" key="5">
    <source>
        <dbReference type="ARBA" id="ARBA00022737"/>
    </source>
</evidence>
<evidence type="ECO:0000256" key="6">
    <source>
        <dbReference type="ARBA" id="ARBA00022792"/>
    </source>
</evidence>
<comment type="caution">
    <text evidence="12">The sequence shown here is derived from an EMBL/GenBank/DDBJ whole genome shotgun (WGS) entry which is preliminary data.</text>
</comment>
<keyword evidence="6" id="KW-0999">Mitochondrion inner membrane</keyword>
<dbReference type="GO" id="GO:1990542">
    <property type="term" value="P:mitochondrial transmembrane transport"/>
    <property type="evidence" value="ECO:0007669"/>
    <property type="project" value="InterPro"/>
</dbReference>
<keyword evidence="3 11" id="KW-0813">Transport</keyword>
<dbReference type="PROSITE" id="PS50920">
    <property type="entry name" value="SOLCAR"/>
    <property type="match status" value="3"/>
</dbReference>
<feature type="repeat" description="Solcar" evidence="10">
    <location>
        <begin position="2"/>
        <end position="145"/>
    </location>
</feature>
<feature type="repeat" description="Solcar" evidence="10">
    <location>
        <begin position="153"/>
        <end position="243"/>
    </location>
</feature>
<dbReference type="Pfam" id="PF00153">
    <property type="entry name" value="Mito_carr"/>
    <property type="match status" value="4"/>
</dbReference>
<organism evidence="12 13">
    <name type="scientific">Russula ochroleuca</name>
    <dbReference type="NCBI Taxonomy" id="152965"/>
    <lineage>
        <taxon>Eukaryota</taxon>
        <taxon>Fungi</taxon>
        <taxon>Dikarya</taxon>
        <taxon>Basidiomycota</taxon>
        <taxon>Agaricomycotina</taxon>
        <taxon>Agaricomycetes</taxon>
        <taxon>Russulales</taxon>
        <taxon>Russulaceae</taxon>
        <taxon>Russula</taxon>
    </lineage>
</organism>
<evidence type="ECO:0000313" key="13">
    <source>
        <dbReference type="Proteomes" id="UP000759537"/>
    </source>
</evidence>
<dbReference type="OrthoDB" id="1747031at2759"/>
<evidence type="ECO:0000256" key="11">
    <source>
        <dbReference type="RuleBase" id="RU000488"/>
    </source>
</evidence>
<gene>
    <name evidence="12" type="ORF">DFH94DRAFT_445677</name>
</gene>
<reference evidence="12" key="2">
    <citation type="journal article" date="2020" name="Nat. Commun.">
        <title>Large-scale genome sequencing of mycorrhizal fungi provides insights into the early evolution of symbiotic traits.</title>
        <authorList>
            <person name="Miyauchi S."/>
            <person name="Kiss E."/>
            <person name="Kuo A."/>
            <person name="Drula E."/>
            <person name="Kohler A."/>
            <person name="Sanchez-Garcia M."/>
            <person name="Morin E."/>
            <person name="Andreopoulos B."/>
            <person name="Barry K.W."/>
            <person name="Bonito G."/>
            <person name="Buee M."/>
            <person name="Carver A."/>
            <person name="Chen C."/>
            <person name="Cichocki N."/>
            <person name="Clum A."/>
            <person name="Culley D."/>
            <person name="Crous P.W."/>
            <person name="Fauchery L."/>
            <person name="Girlanda M."/>
            <person name="Hayes R.D."/>
            <person name="Keri Z."/>
            <person name="LaButti K."/>
            <person name="Lipzen A."/>
            <person name="Lombard V."/>
            <person name="Magnuson J."/>
            <person name="Maillard F."/>
            <person name="Murat C."/>
            <person name="Nolan M."/>
            <person name="Ohm R.A."/>
            <person name="Pangilinan J."/>
            <person name="Pereira M.F."/>
            <person name="Perotto S."/>
            <person name="Peter M."/>
            <person name="Pfister S."/>
            <person name="Riley R."/>
            <person name="Sitrit Y."/>
            <person name="Stielow J.B."/>
            <person name="Szollosi G."/>
            <person name="Zifcakova L."/>
            <person name="Stursova M."/>
            <person name="Spatafora J.W."/>
            <person name="Tedersoo L."/>
            <person name="Vaario L.M."/>
            <person name="Yamada A."/>
            <person name="Yan M."/>
            <person name="Wang P."/>
            <person name="Xu J."/>
            <person name="Bruns T."/>
            <person name="Baldrian P."/>
            <person name="Vilgalys R."/>
            <person name="Dunand C."/>
            <person name="Henrissat B."/>
            <person name="Grigoriev I.V."/>
            <person name="Hibbett D."/>
            <person name="Nagy L.G."/>
            <person name="Martin F.M."/>
        </authorList>
    </citation>
    <scope>NUCLEOTIDE SEQUENCE</scope>
    <source>
        <strain evidence="12">Prilba</strain>
    </source>
</reference>
<keyword evidence="9 10" id="KW-0472">Membrane</keyword>
<protein>
    <submittedName>
        <fullName evidence="12">Mitochondrial carrier</fullName>
    </submittedName>
</protein>
<feature type="repeat" description="Solcar" evidence="10">
    <location>
        <begin position="250"/>
        <end position="338"/>
    </location>
</feature>
<dbReference type="PANTHER" id="PTHR45760">
    <property type="entry name" value="FI19922P1-RELATED"/>
    <property type="match status" value="1"/>
</dbReference>
<keyword evidence="7" id="KW-1133">Transmembrane helix</keyword>
<dbReference type="GO" id="GO:0005743">
    <property type="term" value="C:mitochondrial inner membrane"/>
    <property type="evidence" value="ECO:0007669"/>
    <property type="project" value="UniProtKB-SubCell"/>
</dbReference>
<dbReference type="PANTHER" id="PTHR45760:SF2">
    <property type="entry name" value="FI19922P1-RELATED"/>
    <property type="match status" value="1"/>
</dbReference>
<comment type="similarity">
    <text evidence="2 11">Belongs to the mitochondrial carrier (TC 2.A.29) family.</text>
</comment>
<keyword evidence="5" id="KW-0677">Repeat</keyword>
<dbReference type="InterPro" id="IPR018108">
    <property type="entry name" value="MCP_transmembrane"/>
</dbReference>
<reference evidence="12" key="1">
    <citation type="submission" date="2019-10" db="EMBL/GenBank/DDBJ databases">
        <authorList>
            <consortium name="DOE Joint Genome Institute"/>
            <person name="Kuo A."/>
            <person name="Miyauchi S."/>
            <person name="Kiss E."/>
            <person name="Drula E."/>
            <person name="Kohler A."/>
            <person name="Sanchez-Garcia M."/>
            <person name="Andreopoulos B."/>
            <person name="Barry K.W."/>
            <person name="Bonito G."/>
            <person name="Buee M."/>
            <person name="Carver A."/>
            <person name="Chen C."/>
            <person name="Cichocki N."/>
            <person name="Clum A."/>
            <person name="Culley D."/>
            <person name="Crous P.W."/>
            <person name="Fauchery L."/>
            <person name="Girlanda M."/>
            <person name="Hayes R."/>
            <person name="Keri Z."/>
            <person name="LaButti K."/>
            <person name="Lipzen A."/>
            <person name="Lombard V."/>
            <person name="Magnuson J."/>
            <person name="Maillard F."/>
            <person name="Morin E."/>
            <person name="Murat C."/>
            <person name="Nolan M."/>
            <person name="Ohm R."/>
            <person name="Pangilinan J."/>
            <person name="Pereira M."/>
            <person name="Perotto S."/>
            <person name="Peter M."/>
            <person name="Riley R."/>
            <person name="Sitrit Y."/>
            <person name="Stielow B."/>
            <person name="Szollosi G."/>
            <person name="Zifcakova L."/>
            <person name="Stursova M."/>
            <person name="Spatafora J.W."/>
            <person name="Tedersoo L."/>
            <person name="Vaario L.-M."/>
            <person name="Yamada A."/>
            <person name="Yan M."/>
            <person name="Wang P."/>
            <person name="Xu J."/>
            <person name="Bruns T."/>
            <person name="Baldrian P."/>
            <person name="Vilgalys R."/>
            <person name="Henrissat B."/>
            <person name="Grigoriev I.V."/>
            <person name="Hibbett D."/>
            <person name="Nagy L.G."/>
            <person name="Martin F.M."/>
        </authorList>
    </citation>
    <scope>NUCLEOTIDE SEQUENCE</scope>
    <source>
        <strain evidence="12">Prilba</strain>
    </source>
</reference>
<name>A0A9P5MXS3_9AGAM</name>
<evidence type="ECO:0000256" key="9">
    <source>
        <dbReference type="ARBA" id="ARBA00023136"/>
    </source>
</evidence>
<dbReference type="InterPro" id="IPR045315">
    <property type="entry name" value="Mtm1-like"/>
</dbReference>
<dbReference type="Gene3D" id="1.50.40.10">
    <property type="entry name" value="Mitochondrial carrier domain"/>
    <property type="match status" value="1"/>
</dbReference>
<evidence type="ECO:0000256" key="8">
    <source>
        <dbReference type="ARBA" id="ARBA00023128"/>
    </source>
</evidence>
<evidence type="ECO:0000256" key="10">
    <source>
        <dbReference type="PROSITE-ProRule" id="PRU00282"/>
    </source>
</evidence>
<keyword evidence="13" id="KW-1185">Reference proteome</keyword>
<evidence type="ECO:0000256" key="2">
    <source>
        <dbReference type="ARBA" id="ARBA00006375"/>
    </source>
</evidence>
<evidence type="ECO:0000256" key="7">
    <source>
        <dbReference type="ARBA" id="ARBA00022989"/>
    </source>
</evidence>
<evidence type="ECO:0000256" key="4">
    <source>
        <dbReference type="ARBA" id="ARBA00022692"/>
    </source>
</evidence>
<evidence type="ECO:0000313" key="12">
    <source>
        <dbReference type="EMBL" id="KAF8481188.1"/>
    </source>
</evidence>
<dbReference type="AlphaFoldDB" id="A0A9P5MXS3"/>
<evidence type="ECO:0000256" key="3">
    <source>
        <dbReference type="ARBA" id="ARBA00022448"/>
    </source>
</evidence>
<dbReference type="EMBL" id="WHVB01000007">
    <property type="protein sequence ID" value="KAF8481188.1"/>
    <property type="molecule type" value="Genomic_DNA"/>
</dbReference>
<evidence type="ECO:0000256" key="1">
    <source>
        <dbReference type="ARBA" id="ARBA00004448"/>
    </source>
</evidence>
<keyword evidence="8" id="KW-0496">Mitochondrion</keyword>
<proteinExistence type="inferred from homology"/>
<dbReference type="InterPro" id="IPR023395">
    <property type="entry name" value="MCP_dom_sf"/>
</dbReference>
<keyword evidence="4 10" id="KW-0812">Transmembrane</keyword>
<dbReference type="SUPFAM" id="SSF103506">
    <property type="entry name" value="Mitochondrial carrier"/>
    <property type="match status" value="1"/>
</dbReference>